<evidence type="ECO:0000256" key="10">
    <source>
        <dbReference type="RuleBase" id="RU367136"/>
    </source>
</evidence>
<keyword evidence="2 10" id="KW-0328">Glycosyltransferase</keyword>
<keyword evidence="5" id="KW-0256">Endoplasmic reticulum</keyword>
<evidence type="ECO:0000313" key="14">
    <source>
        <dbReference type="Proteomes" id="UP001153737"/>
    </source>
</evidence>
<name>A0A9P0GNY4_PHACE</name>
<keyword evidence="7" id="KW-0472">Membrane</keyword>
<dbReference type="Proteomes" id="UP001153737">
    <property type="component" value="Chromosome 10"/>
</dbReference>
<feature type="domain" description="Glycosyl transferase family 1" evidence="11">
    <location>
        <begin position="212"/>
        <end position="379"/>
    </location>
</feature>
<evidence type="ECO:0000256" key="3">
    <source>
        <dbReference type="ARBA" id="ARBA00022679"/>
    </source>
</evidence>
<organism evidence="13 14">
    <name type="scientific">Phaedon cochleariae</name>
    <name type="common">Mustard beetle</name>
    <dbReference type="NCBI Taxonomy" id="80249"/>
    <lineage>
        <taxon>Eukaryota</taxon>
        <taxon>Metazoa</taxon>
        <taxon>Ecdysozoa</taxon>
        <taxon>Arthropoda</taxon>
        <taxon>Hexapoda</taxon>
        <taxon>Insecta</taxon>
        <taxon>Pterygota</taxon>
        <taxon>Neoptera</taxon>
        <taxon>Endopterygota</taxon>
        <taxon>Coleoptera</taxon>
        <taxon>Polyphaga</taxon>
        <taxon>Cucujiformia</taxon>
        <taxon>Chrysomeloidea</taxon>
        <taxon>Chrysomelidae</taxon>
        <taxon>Chrysomelinae</taxon>
        <taxon>Chrysomelini</taxon>
        <taxon>Phaedon</taxon>
    </lineage>
</organism>
<dbReference type="OrthoDB" id="448893at2759"/>
<comment type="function">
    <text evidence="10">Mannosylates Man(2)GlcNAc(2)-dolichol diphosphate and Man(1)GlcNAc(2)-dolichol diphosphate to form Man(3)GlcNAc(2)-dolichol diphosphate.</text>
</comment>
<comment type="pathway">
    <text evidence="1 10">Protein modification; protein glycosylation.</text>
</comment>
<dbReference type="Pfam" id="PF13439">
    <property type="entry name" value="Glyco_transf_4"/>
    <property type="match status" value="1"/>
</dbReference>
<evidence type="ECO:0000256" key="5">
    <source>
        <dbReference type="ARBA" id="ARBA00022824"/>
    </source>
</evidence>
<keyword evidence="6" id="KW-1133">Transmembrane helix</keyword>
<evidence type="ECO:0000256" key="1">
    <source>
        <dbReference type="ARBA" id="ARBA00004922"/>
    </source>
</evidence>
<keyword evidence="14" id="KW-1185">Reference proteome</keyword>
<evidence type="ECO:0000256" key="7">
    <source>
        <dbReference type="ARBA" id="ARBA00023136"/>
    </source>
</evidence>
<dbReference type="EMBL" id="OU896716">
    <property type="protein sequence ID" value="CAH1117856.1"/>
    <property type="molecule type" value="Genomic_DNA"/>
</dbReference>
<dbReference type="InterPro" id="IPR001296">
    <property type="entry name" value="Glyco_trans_1"/>
</dbReference>
<dbReference type="AlphaFoldDB" id="A0A9P0GNY4"/>
<dbReference type="InterPro" id="IPR028098">
    <property type="entry name" value="Glyco_trans_4-like_N"/>
</dbReference>
<evidence type="ECO:0000256" key="6">
    <source>
        <dbReference type="ARBA" id="ARBA00022989"/>
    </source>
</evidence>
<comment type="subcellular location">
    <subcellularLocation>
        <location evidence="10">Endoplasmic reticulum membrane</location>
        <topology evidence="10">Single-pass membrane protein</topology>
    </subcellularLocation>
</comment>
<dbReference type="GO" id="GO:0005789">
    <property type="term" value="C:endoplasmic reticulum membrane"/>
    <property type="evidence" value="ECO:0007669"/>
    <property type="project" value="UniProtKB-SubCell"/>
</dbReference>
<sequence length="421" mass="47939">MAKPKNLKIAFIHPDLGIGGAERLILDIASALSSEGHQVIFLTNHFDPAHAFDELKNGEYPVEVYGDWLPRSIFGRFQALCAYIRMIYLSIMYFVLLKLEEAPDLYFTDLIPVANPFLKLGNQRVIYYCHHPDLLASVPGGRLKQFYRKPINWFEMKATGQADVILVNSQYTASVFRKTFPQIKKSIHILYPTIANSYQETVRELKAMKPMEELVPELPTKKDKVVFLSLNRFHPAKRLELAVLAMTHLQKVTTKEEWDRIFLILAGGYDPQSRINADTFQSLVDLTKENHLDKKIIFLKSPNDNLKAELLNSCSCLLYTPVKEHFGIVPLEAMLVSKPVIAVNSGGPRETVDHGVTGYLCEPTAESMAEFMSRIIKENVTEMGGRGRKRLEDRFSYESFSMCLGKIVEKAVYDDKDKKLN</sequence>
<comment type="catalytic activity">
    <reaction evidence="8 10">
        <text>a beta-D-Man-(1-&gt;4)-beta-D-GlcNAc-(1-&gt;4)-alpha-D-GlcNAc-diphospho-di-trans,poly-cis-dolichol + GDP-alpha-D-mannose = an alpha-D-Man-(1-&gt;3)-beta-D-Man-(1-&gt;4)-beta-D-GlcNAc-(1-&gt;4)-alpha-D-GlcNAc-diphospho-di-trans,poly-cis-dolichol + GDP + H(+)</text>
        <dbReference type="Rhea" id="RHEA:29515"/>
        <dbReference type="Rhea" id="RHEA-COMP:19511"/>
        <dbReference type="Rhea" id="RHEA-COMP:19513"/>
        <dbReference type="ChEBI" id="CHEBI:15378"/>
        <dbReference type="ChEBI" id="CHEBI:57527"/>
        <dbReference type="ChEBI" id="CHEBI:58189"/>
        <dbReference type="ChEBI" id="CHEBI:58472"/>
        <dbReference type="ChEBI" id="CHEBI:132510"/>
        <dbReference type="EC" id="2.4.1.132"/>
    </reaction>
    <physiologicalReaction direction="left-to-right" evidence="8 10">
        <dbReference type="Rhea" id="RHEA:29516"/>
    </physiologicalReaction>
</comment>
<feature type="domain" description="Glycosyltransferase subfamily 4-like N-terminal" evidence="12">
    <location>
        <begin position="18"/>
        <end position="193"/>
    </location>
</feature>
<reference evidence="13" key="1">
    <citation type="submission" date="2022-01" db="EMBL/GenBank/DDBJ databases">
        <authorList>
            <person name="King R."/>
        </authorList>
    </citation>
    <scope>NUCLEOTIDE SEQUENCE</scope>
</reference>
<reference evidence="13" key="2">
    <citation type="submission" date="2022-10" db="EMBL/GenBank/DDBJ databases">
        <authorList>
            <consortium name="ENA_rothamsted_submissions"/>
            <consortium name="culmorum"/>
            <person name="King R."/>
        </authorList>
    </citation>
    <scope>NUCLEOTIDE SEQUENCE</scope>
</reference>
<evidence type="ECO:0000256" key="4">
    <source>
        <dbReference type="ARBA" id="ARBA00022692"/>
    </source>
</evidence>
<evidence type="ECO:0000259" key="11">
    <source>
        <dbReference type="Pfam" id="PF00534"/>
    </source>
</evidence>
<evidence type="ECO:0000256" key="9">
    <source>
        <dbReference type="ARBA" id="ARBA00045104"/>
    </source>
</evidence>
<dbReference type="Pfam" id="PF00534">
    <property type="entry name" value="Glycos_transf_1"/>
    <property type="match status" value="1"/>
</dbReference>
<dbReference type="PANTHER" id="PTHR45918:SF1">
    <property type="entry name" value="ALPHA-1,3_1,6-MANNOSYLTRANSFERASE ALG2"/>
    <property type="match status" value="1"/>
</dbReference>
<dbReference type="Gene3D" id="3.40.50.2000">
    <property type="entry name" value="Glycogen Phosphorylase B"/>
    <property type="match status" value="2"/>
</dbReference>
<gene>
    <name evidence="13" type="ORF">PHAECO_LOCUS1698</name>
</gene>
<dbReference type="GO" id="GO:0102704">
    <property type="term" value="F:GDP-Man:Man(2)GlcNAc(2)-PP-Dol alpha-1,6-mannosyltransferase activity"/>
    <property type="evidence" value="ECO:0007669"/>
    <property type="project" value="UniProtKB-UniRule"/>
</dbReference>
<comment type="similarity">
    <text evidence="10">Belongs to the glycosyltransferase group 1 family.</text>
</comment>
<evidence type="ECO:0000313" key="13">
    <source>
        <dbReference type="EMBL" id="CAH1117856.1"/>
    </source>
</evidence>
<dbReference type="InterPro" id="IPR027054">
    <property type="entry name" value="ALG2"/>
</dbReference>
<evidence type="ECO:0000256" key="8">
    <source>
        <dbReference type="ARBA" id="ARBA00045103"/>
    </source>
</evidence>
<keyword evidence="4" id="KW-0812">Transmembrane</keyword>
<protein>
    <recommendedName>
        <fullName evidence="10">Alpha-1,3/1,6-mannosyltransferase ALG2</fullName>
        <ecNumber evidence="10">2.4.1.132</ecNumber>
        <ecNumber evidence="10">2.4.1.257</ecNumber>
    </recommendedName>
    <alternativeName>
        <fullName evidence="10">GDP-Man:Man(1)GlcNAc(2)-PP-Dol alpha-1,3-mannosyltransferase</fullName>
    </alternativeName>
</protein>
<dbReference type="PANTHER" id="PTHR45918">
    <property type="entry name" value="ALPHA-1,3/1,6-MANNOSYLTRANSFERASE ALG2"/>
    <property type="match status" value="1"/>
</dbReference>
<accession>A0A9P0GNY4</accession>
<dbReference type="GO" id="GO:0004378">
    <property type="term" value="F:GDP-Man:Man(1)GlcNAc(2)-PP-Dol alpha-1,3-mannosyltransferase activity"/>
    <property type="evidence" value="ECO:0007669"/>
    <property type="project" value="UniProtKB-UniRule"/>
</dbReference>
<proteinExistence type="inferred from homology"/>
<keyword evidence="3 10" id="KW-0808">Transferase</keyword>
<dbReference type="SUPFAM" id="SSF53756">
    <property type="entry name" value="UDP-Glycosyltransferase/glycogen phosphorylase"/>
    <property type="match status" value="1"/>
</dbReference>
<evidence type="ECO:0000259" key="12">
    <source>
        <dbReference type="Pfam" id="PF13439"/>
    </source>
</evidence>
<evidence type="ECO:0000256" key="2">
    <source>
        <dbReference type="ARBA" id="ARBA00022676"/>
    </source>
</evidence>
<dbReference type="EC" id="2.4.1.257" evidence="10"/>
<comment type="catalytic activity">
    <reaction evidence="9 10">
        <text>an alpha-D-Man-(1-&gt;3)-beta-D-Man-(1-&gt;4)-beta-D-GlcNAc-(1-&gt;4)-alpha-D-GlcNAc-diphospho-di-trans,poly-cis-dolichol + GDP-alpha-D-mannose = an alpha-D-Man-(1-&gt;3)-[alpha-D-Man-(1-&gt;6)]-beta-D-Man-(1-&gt;4)-beta-D-GlcNAc-(1-&gt;4)-alpha-D-GlcNAc-diphospho-di-trans,poly-cis-dolichol + GDP + H(+)</text>
        <dbReference type="Rhea" id="RHEA:29519"/>
        <dbReference type="Rhea" id="RHEA-COMP:19513"/>
        <dbReference type="Rhea" id="RHEA-COMP:19515"/>
        <dbReference type="ChEBI" id="CHEBI:15378"/>
        <dbReference type="ChEBI" id="CHEBI:57527"/>
        <dbReference type="ChEBI" id="CHEBI:58189"/>
        <dbReference type="ChEBI" id="CHEBI:132510"/>
        <dbReference type="ChEBI" id="CHEBI:132511"/>
        <dbReference type="EC" id="2.4.1.257"/>
    </reaction>
    <physiologicalReaction direction="left-to-right" evidence="9 10">
        <dbReference type="Rhea" id="RHEA:29520"/>
    </physiologicalReaction>
</comment>
<dbReference type="EC" id="2.4.1.132" evidence="10"/>